<reference evidence="3" key="1">
    <citation type="submission" date="2014-11" db="EMBL/GenBank/DDBJ databases">
        <title>Genome sequencing of Roseivirga sp. D-25.</title>
        <authorList>
            <person name="Selvaratnam C."/>
            <person name="Thevarajoo S."/>
            <person name="Goh K.M."/>
            <person name="Eee R."/>
            <person name="Chan K.-G."/>
            <person name="Chong C.S."/>
        </authorList>
    </citation>
    <scope>NUCLEOTIDE SEQUENCE [LARGE SCALE GENOMIC DNA]</scope>
    <source>
        <strain evidence="3">D-25</strain>
    </source>
</reference>
<protein>
    <recommendedName>
        <fullName evidence="4">Tetratricopeptide repeat-like domain-containing protein</fullName>
    </recommendedName>
</protein>
<dbReference type="Proteomes" id="UP000036908">
    <property type="component" value="Unassembled WGS sequence"/>
</dbReference>
<comment type="caution">
    <text evidence="2">The sequence shown here is derived from an EMBL/GenBank/DDBJ whole genome shotgun (WGS) entry which is preliminary data.</text>
</comment>
<feature type="repeat" description="TPR" evidence="1">
    <location>
        <begin position="379"/>
        <end position="412"/>
    </location>
</feature>
<feature type="repeat" description="TPR" evidence="1">
    <location>
        <begin position="27"/>
        <end position="60"/>
    </location>
</feature>
<dbReference type="Gene3D" id="1.25.40.10">
    <property type="entry name" value="Tetratricopeptide repeat domain"/>
    <property type="match status" value="4"/>
</dbReference>
<keyword evidence="1" id="KW-0802">TPR repeat</keyword>
<keyword evidence="3" id="KW-1185">Reference proteome</keyword>
<dbReference type="SMART" id="SM00028">
    <property type="entry name" value="TPR"/>
    <property type="match status" value="5"/>
</dbReference>
<evidence type="ECO:0000313" key="2">
    <source>
        <dbReference type="EMBL" id="KOF02873.1"/>
    </source>
</evidence>
<evidence type="ECO:0000256" key="1">
    <source>
        <dbReference type="PROSITE-ProRule" id="PRU00339"/>
    </source>
</evidence>
<feature type="repeat" description="TPR" evidence="1">
    <location>
        <begin position="61"/>
        <end position="94"/>
    </location>
</feature>
<gene>
    <name evidence="2" type="ORF">OB69_11350</name>
</gene>
<evidence type="ECO:0008006" key="4">
    <source>
        <dbReference type="Google" id="ProtNLM"/>
    </source>
</evidence>
<proteinExistence type="predicted"/>
<dbReference type="EMBL" id="JSVA01000010">
    <property type="protein sequence ID" value="KOF02873.1"/>
    <property type="molecule type" value="Genomic_DNA"/>
</dbReference>
<dbReference type="InterPro" id="IPR011990">
    <property type="entry name" value="TPR-like_helical_dom_sf"/>
</dbReference>
<dbReference type="InterPro" id="IPR019734">
    <property type="entry name" value="TPR_rpt"/>
</dbReference>
<sequence length="570" mass="65028">MEAIAQEKTEKKGKESNEVSKYDRANAEYLMIDAQKFYLLEDYERAIAFLEQSLEVDKNNHAAYFKLGEIYLIQRKYDKGLKSIKKAQEIKSDNKFYYILAAQLHKSQSNLQAAASEYELMLKNSTDYREYLLDIADVYVGLGNYDRAIKMLEITEEKYNSPHKFTTQKKELLLQAGKKKEALDMLKKLTEDFPTNENYKLEYADLLASTGQKTEAADILKSTNTSASSNFLLINLKLEEGDFEAAKPMISEIMTNKEADLSSKLELMTNLSAAGSDKIPLSFLDQQQKMLYSIYPNDVEVIKTGEKVYSALAEKASPENKSAYESQVLTALNQLKDLNPSDYEVWNQLLTRAYNQKSWESLLTNSEDALSYFPNQGLFYYYYGNAQLYSNQGDKEEANSAFDQALKLARNDETLAGKIRTKKLEFALEEGNVKEIEEYNPPKTTSGKVDDGAVQMFLRYLNANSDQEIIEGLNKSLDRLVKEYPSDSDLFHVKAKVLFQLGRFAEAKQLIENFLKQKSANITGGLLEVYGDNLYMLNQIDAAVEQWKKAKNTGNTSDKIDQKIADKKYY</sequence>
<dbReference type="Pfam" id="PF13432">
    <property type="entry name" value="TPR_16"/>
    <property type="match status" value="2"/>
</dbReference>
<accession>A0A0L8AK92</accession>
<dbReference type="AlphaFoldDB" id="A0A0L8AK92"/>
<dbReference type="PATRIC" id="fig|1566026.4.peg.556"/>
<dbReference type="SUPFAM" id="SSF48452">
    <property type="entry name" value="TPR-like"/>
    <property type="match status" value="2"/>
</dbReference>
<evidence type="ECO:0000313" key="3">
    <source>
        <dbReference type="Proteomes" id="UP000036908"/>
    </source>
</evidence>
<name>A0A0L8AK92_9BACT</name>
<dbReference type="PANTHER" id="PTHR12558:SF13">
    <property type="entry name" value="CELL DIVISION CYCLE PROTEIN 27 HOMOLOG"/>
    <property type="match status" value="1"/>
</dbReference>
<dbReference type="PANTHER" id="PTHR12558">
    <property type="entry name" value="CELL DIVISION CYCLE 16,23,27"/>
    <property type="match status" value="1"/>
</dbReference>
<dbReference type="Pfam" id="PF13181">
    <property type="entry name" value="TPR_8"/>
    <property type="match status" value="2"/>
</dbReference>
<dbReference type="PROSITE" id="PS50005">
    <property type="entry name" value="TPR"/>
    <property type="match status" value="3"/>
</dbReference>
<organism evidence="2 3">
    <name type="scientific">Roseivirga seohaensis subsp. aquiponti</name>
    <dbReference type="NCBI Taxonomy" id="1566026"/>
    <lineage>
        <taxon>Bacteria</taxon>
        <taxon>Pseudomonadati</taxon>
        <taxon>Bacteroidota</taxon>
        <taxon>Cytophagia</taxon>
        <taxon>Cytophagales</taxon>
        <taxon>Roseivirgaceae</taxon>
        <taxon>Roseivirga</taxon>
    </lineage>
</organism>